<dbReference type="Gene3D" id="2.70.98.10">
    <property type="match status" value="1"/>
</dbReference>
<comment type="subunit">
    <text evidence="11">Homotetramer.</text>
</comment>
<dbReference type="InterPro" id="IPR008979">
    <property type="entry name" value="Galactose-bd-like_sf"/>
</dbReference>
<keyword evidence="9 11" id="KW-0326">Glycosidase</keyword>
<dbReference type="PANTHER" id="PTHR46323:SF2">
    <property type="entry name" value="BETA-GALACTOSIDASE"/>
    <property type="match status" value="1"/>
</dbReference>
<evidence type="ECO:0000256" key="2">
    <source>
        <dbReference type="ARBA" id="ARBA00007401"/>
    </source>
</evidence>
<dbReference type="PANTHER" id="PTHR46323">
    <property type="entry name" value="BETA-GALACTOSIDASE"/>
    <property type="match status" value="1"/>
</dbReference>
<evidence type="ECO:0000256" key="11">
    <source>
        <dbReference type="HAMAP-Rule" id="MF_01687"/>
    </source>
</evidence>
<feature type="binding site" evidence="11">
    <location>
        <position position="100"/>
    </location>
    <ligand>
        <name>substrate</name>
    </ligand>
</feature>
<feature type="binding site" evidence="11">
    <location>
        <position position="597"/>
    </location>
    <ligand>
        <name>Na(+)</name>
        <dbReference type="ChEBI" id="CHEBI:29101"/>
    </ligand>
</feature>
<dbReference type="InterPro" id="IPR011013">
    <property type="entry name" value="Gal_mutarotase_sf_dom"/>
</dbReference>
<dbReference type="InterPro" id="IPR023232">
    <property type="entry name" value="Glyco_hydro_2_AS"/>
</dbReference>
<feature type="site" description="Transition state stabilizer" evidence="11">
    <location>
        <position position="387"/>
    </location>
</feature>
<dbReference type="InterPro" id="IPR006101">
    <property type="entry name" value="Glyco_hydro_2"/>
</dbReference>
<evidence type="ECO:0000256" key="10">
    <source>
        <dbReference type="ARBA" id="ARBA00032230"/>
    </source>
</evidence>
<evidence type="ECO:0000256" key="3">
    <source>
        <dbReference type="ARBA" id="ARBA00012756"/>
    </source>
</evidence>
<dbReference type="InterPro" id="IPR050347">
    <property type="entry name" value="Bact_Beta-galactosidase"/>
</dbReference>
<dbReference type="Pfam" id="PF02837">
    <property type="entry name" value="Glyco_hydro_2_N"/>
    <property type="match status" value="1"/>
</dbReference>
<dbReference type="Pfam" id="PF02836">
    <property type="entry name" value="Glyco_hydro_2_C"/>
    <property type="match status" value="1"/>
</dbReference>
<feature type="binding site" evidence="11">
    <location>
        <position position="198"/>
    </location>
    <ligand>
        <name>substrate</name>
    </ligand>
</feature>
<comment type="cofactor">
    <cofactor evidence="11">
        <name>Na(+)</name>
        <dbReference type="ChEBI" id="CHEBI:29101"/>
    </cofactor>
    <text evidence="11">Binds 1 sodium ion per monomer.</text>
</comment>
<evidence type="ECO:0000256" key="9">
    <source>
        <dbReference type="ARBA" id="ARBA00023295"/>
    </source>
</evidence>
<dbReference type="Pfam" id="PF02929">
    <property type="entry name" value="Bgal_small_N"/>
    <property type="match status" value="1"/>
</dbReference>
<dbReference type="HAMAP" id="MF_01687">
    <property type="entry name" value="Beta_gal"/>
    <property type="match status" value="1"/>
</dbReference>
<keyword evidence="6 11" id="KW-0378">Hydrolase</keyword>
<dbReference type="PROSITE" id="PS00608">
    <property type="entry name" value="GLYCOSYL_HYDROL_F2_2"/>
    <property type="match status" value="1"/>
</dbReference>
<dbReference type="SMART" id="SM01038">
    <property type="entry name" value="Bgal_small_N"/>
    <property type="match status" value="1"/>
</dbReference>
<feature type="binding site" evidence="11">
    <location>
        <position position="412"/>
    </location>
    <ligand>
        <name>Mg(2+)</name>
        <dbReference type="ChEBI" id="CHEBI:18420"/>
        <label>1</label>
    </ligand>
</feature>
<feature type="active site" description="Nucleophile" evidence="11">
    <location>
        <position position="533"/>
    </location>
</feature>
<feature type="active site" description="Proton donor" evidence="11">
    <location>
        <position position="457"/>
    </location>
</feature>
<dbReference type="FunFam" id="3.20.20.80:FF:000018">
    <property type="entry name" value="Beta-galactosidase"/>
    <property type="match status" value="1"/>
</dbReference>
<evidence type="ECO:0000259" key="12">
    <source>
        <dbReference type="SMART" id="SM01038"/>
    </source>
</evidence>
<dbReference type="Gene3D" id="2.60.120.260">
    <property type="entry name" value="Galactose-binding domain-like"/>
    <property type="match status" value="1"/>
</dbReference>
<comment type="catalytic activity">
    <reaction evidence="1 11">
        <text>Hydrolysis of terminal non-reducing beta-D-galactose residues in beta-D-galactosides.</text>
        <dbReference type="EC" id="3.2.1.23"/>
    </reaction>
</comment>
<feature type="domain" description="Beta galactosidase small chain/" evidence="12">
    <location>
        <begin position="753"/>
        <end position="1027"/>
    </location>
</feature>
<feature type="binding site" evidence="11">
    <location>
        <position position="198"/>
    </location>
    <ligand>
        <name>Na(+)</name>
        <dbReference type="ChEBI" id="CHEBI:29101"/>
    </ligand>
</feature>
<dbReference type="EC" id="3.2.1.23" evidence="3 11"/>
<keyword evidence="5 11" id="KW-0479">Metal-binding</keyword>
<dbReference type="SUPFAM" id="SSF51445">
    <property type="entry name" value="(Trans)glycosidases"/>
    <property type="match status" value="1"/>
</dbReference>
<dbReference type="Gene3D" id="2.60.40.10">
    <property type="entry name" value="Immunoglobulins"/>
    <property type="match status" value="2"/>
</dbReference>
<dbReference type="RefSeq" id="WP_041155156.1">
    <property type="nucleotide sequence ID" value="NZ_CBCRVP010000012.1"/>
</dbReference>
<dbReference type="Gene3D" id="3.20.20.80">
    <property type="entry name" value="Glycosidases"/>
    <property type="match status" value="1"/>
</dbReference>
<dbReference type="PRINTS" id="PR00132">
    <property type="entry name" value="GLHYDRLASE2"/>
</dbReference>
<sequence length="1030" mass="118309">MMAFSDIIQRRDWENPQSVNIHCLKAHSPLSSYRNIDHARGEIHAQRQSLNGQWKFKLFESPEQVDGKFIETHFNDTHWDEITVPSNWQMQGYDKPIYANVKYPFDVNPPFVPADNPTGCYRTTISLTEETLVDTQRIIFDGVNSAFHLWCNGNWVGYSQDSRLPAEFDLTPHLVAGENSLAVMVIRWSDGSYLEDQDMWWLSGIFRDVTLLSKPQHCIEDVFITPDFDACYRDGSLSIVTHISAPDTYQVHVQLFDGEKAVTNPRIDKPNNRRIDERGSWNDVVFQTLHVNDPKKWTAETPNLYRLVVSLLDENGTHLESEAYQVGFRKVEIADGQLKLNGQRLLIRGVNRHEHHPELGHVMTEEDMVRDICLMKQHNFNAVRTSHYPNHPRWYELCDQYGLYVCDEANIETHGMQPMNRLSSDPQWANAYMSRYTQMVMRDKNHASIIIWSLGNESGHGSNHNAMYAWSKNYDPSRPIQYEGGGSNTTATDIIAPMYARVNTVIEDEAVPKWPIKKWISLPNETRPLILCEYAHAMGNSLGSFNEYWDAFREFPRLQGGFIWDWVDQGLSQWDENGKHFWAYGGDFGDEINDRQFCINGLIFPNRTVHPTLEEAKYCQRMITVSLQEQTKTHCNLLVHNENLFRSTDNEQLNWSLLENGKVVQSGSVLLDIEANSQALLKIELSFEPQAEAVYHFNTDIALIKETPWAPAGHICATEQFSLRNNAGLEIPTLESKTIPFLIQKDNEILVSSLDDKYQWRWDRRTGLLVNWQIEGKTQILAAPQDNFFRAPLDNDIGVSEVDNVDPNAWICRWDMAGIGRWERECVSCQCEPLEQAVQVTSIYAYHFNGDVQAITTWIYTLNNDGKIQLDVEVKLADNLPPMPRIGLELQLPLQEQNTTVTWQGLGPFENYPDRLAAARFGLHTQTLEQMHTPYIFPTDSGLRCGTRSLEINDLTISGDFQFSVSQYASHALAAAKHTNEIVKEEKVYLRLDHKHMGVGGDDSWSPSVHKEFQLDDNHYAYRVSFQPAQ</sequence>
<feature type="binding site" evidence="11">
    <location>
        <position position="600"/>
    </location>
    <ligand>
        <name>Na(+)</name>
        <dbReference type="ChEBI" id="CHEBI:29101"/>
    </ligand>
</feature>
<gene>
    <name evidence="11 13" type="primary">lacZ</name>
    <name evidence="13" type="ORF">SU60_08590</name>
</gene>
<feature type="binding site" evidence="11">
    <location>
        <position position="600"/>
    </location>
    <ligand>
        <name>substrate</name>
    </ligand>
</feature>
<dbReference type="GO" id="GO:0009341">
    <property type="term" value="C:beta-galactosidase complex"/>
    <property type="evidence" value="ECO:0007669"/>
    <property type="project" value="InterPro"/>
</dbReference>
<dbReference type="GO" id="GO:0004565">
    <property type="term" value="F:beta-galactosidase activity"/>
    <property type="evidence" value="ECO:0007669"/>
    <property type="project" value="UniProtKB-EC"/>
</dbReference>
<dbReference type="Pfam" id="PF00703">
    <property type="entry name" value="Glyco_hydro_2"/>
    <property type="match status" value="1"/>
</dbReference>
<dbReference type="SUPFAM" id="SSF49303">
    <property type="entry name" value="beta-Galactosidase/glucuronidase domain"/>
    <property type="match status" value="2"/>
</dbReference>
<proteinExistence type="inferred from homology"/>
<dbReference type="OrthoDB" id="9758603at2"/>
<feature type="site" description="Transition state stabilizer" evidence="11">
    <location>
        <position position="353"/>
    </location>
</feature>
<evidence type="ECO:0000256" key="4">
    <source>
        <dbReference type="ARBA" id="ARBA00013303"/>
    </source>
</evidence>
<feature type="binding site" evidence="11">
    <location>
        <position position="414"/>
    </location>
    <ligand>
        <name>Mg(2+)</name>
        <dbReference type="ChEBI" id="CHEBI:18420"/>
        <label>1</label>
    </ligand>
</feature>
<dbReference type="AlphaFoldDB" id="A0A0C3IAE0"/>
<dbReference type="InterPro" id="IPR023933">
    <property type="entry name" value="Glyco_hydro_2_beta_Galsidase"/>
</dbReference>
<dbReference type="InterPro" id="IPR036156">
    <property type="entry name" value="Beta-gal/glucu_dom_sf"/>
</dbReference>
<feature type="binding site" evidence="11">
    <location>
        <position position="457"/>
    </location>
    <ligand>
        <name>substrate</name>
    </ligand>
</feature>
<organism evidence="13 14">
    <name type="scientific">Vibrio mytili</name>
    <dbReference type="NCBI Taxonomy" id="50718"/>
    <lineage>
        <taxon>Bacteria</taxon>
        <taxon>Pseudomonadati</taxon>
        <taxon>Pseudomonadota</taxon>
        <taxon>Gammaproteobacteria</taxon>
        <taxon>Vibrionales</taxon>
        <taxon>Vibrionaceae</taxon>
        <taxon>Vibrio</taxon>
    </lineage>
</organism>
<keyword evidence="7 11" id="KW-0460">Magnesium</keyword>
<keyword evidence="8 11" id="KW-0915">Sodium</keyword>
<keyword evidence="14" id="KW-1185">Reference proteome</keyword>
<dbReference type="GO" id="GO:0000287">
    <property type="term" value="F:magnesium ion binding"/>
    <property type="evidence" value="ECO:0007669"/>
    <property type="project" value="UniProtKB-UniRule"/>
</dbReference>
<feature type="binding site" evidence="11">
    <location>
        <position position="593"/>
    </location>
    <ligand>
        <name>Mg(2+)</name>
        <dbReference type="ChEBI" id="CHEBI:18420"/>
        <label>2</label>
    </ligand>
</feature>
<dbReference type="InterPro" id="IPR013783">
    <property type="entry name" value="Ig-like_fold"/>
</dbReference>
<feature type="binding site" evidence="11">
    <location>
        <position position="1005"/>
    </location>
    <ligand>
        <name>substrate</name>
    </ligand>
</feature>
<dbReference type="SUPFAM" id="SSF49785">
    <property type="entry name" value="Galactose-binding domain-like"/>
    <property type="match status" value="1"/>
</dbReference>
<dbReference type="EMBL" id="JXOK01000026">
    <property type="protein sequence ID" value="KIN11242.1"/>
    <property type="molecule type" value="Genomic_DNA"/>
</dbReference>
<dbReference type="Proteomes" id="UP000031977">
    <property type="component" value="Unassembled WGS sequence"/>
</dbReference>
<name>A0A0C3IAE0_9VIBR</name>
<dbReference type="InterPro" id="IPR014718">
    <property type="entry name" value="GH-type_carb-bd"/>
</dbReference>
<protein>
    <recommendedName>
        <fullName evidence="4 11">Beta-galactosidase</fullName>
        <shortName evidence="11">Beta-gal</shortName>
        <ecNumber evidence="3 11">3.2.1.23</ecNumber>
    </recommendedName>
    <alternativeName>
        <fullName evidence="10 11">Lactase</fullName>
    </alternativeName>
</protein>
<dbReference type="InterPro" id="IPR004199">
    <property type="entry name" value="B-gal_small/dom_5"/>
</dbReference>
<dbReference type="Pfam" id="PF16353">
    <property type="entry name" value="LacZ_4"/>
    <property type="match status" value="1"/>
</dbReference>
<dbReference type="InterPro" id="IPR032312">
    <property type="entry name" value="LacZ_4"/>
</dbReference>
<dbReference type="STRING" id="50718.SU60_08590"/>
<dbReference type="NCBIfam" id="NF007074">
    <property type="entry name" value="PRK09525.1"/>
    <property type="match status" value="1"/>
</dbReference>
<dbReference type="SUPFAM" id="SSF74650">
    <property type="entry name" value="Galactose mutarotase-like"/>
    <property type="match status" value="1"/>
</dbReference>
<evidence type="ECO:0000256" key="7">
    <source>
        <dbReference type="ARBA" id="ARBA00022842"/>
    </source>
</evidence>
<evidence type="ECO:0000313" key="13">
    <source>
        <dbReference type="EMBL" id="KIN11242.1"/>
    </source>
</evidence>
<dbReference type="GO" id="GO:0005990">
    <property type="term" value="P:lactose catabolic process"/>
    <property type="evidence" value="ECO:0007669"/>
    <property type="project" value="TreeGrafter"/>
</dbReference>
<dbReference type="InterPro" id="IPR006102">
    <property type="entry name" value="Ig-like_GH2"/>
</dbReference>
<evidence type="ECO:0000256" key="6">
    <source>
        <dbReference type="ARBA" id="ARBA00022801"/>
    </source>
</evidence>
<accession>A0A0C3IAE0</accession>
<evidence type="ECO:0000256" key="1">
    <source>
        <dbReference type="ARBA" id="ARBA00001412"/>
    </source>
</evidence>
<dbReference type="InterPro" id="IPR006104">
    <property type="entry name" value="Glyco_hydro_2_N"/>
</dbReference>
<reference evidence="13 14" key="1">
    <citation type="submission" date="2015-01" db="EMBL/GenBank/DDBJ databases">
        <title>Draft genome of Vibrio mytili type strain CAIM 528.</title>
        <authorList>
            <person name="Gonzalez-Castillo A."/>
            <person name="Gomez-Gil B."/>
            <person name="Enciso-Ibarra J."/>
        </authorList>
    </citation>
    <scope>NUCLEOTIDE SEQUENCE [LARGE SCALE GENOMIC DNA]</scope>
    <source>
        <strain evidence="13 14">CAIM 528</strain>
    </source>
</reference>
<evidence type="ECO:0000313" key="14">
    <source>
        <dbReference type="Proteomes" id="UP000031977"/>
    </source>
</evidence>
<evidence type="ECO:0000256" key="5">
    <source>
        <dbReference type="ARBA" id="ARBA00022723"/>
    </source>
</evidence>
<comment type="similarity">
    <text evidence="2 11">Belongs to the glycosyl hydrolase 2 family.</text>
</comment>
<dbReference type="InterPro" id="IPR017853">
    <property type="entry name" value="GH"/>
</dbReference>
<comment type="caution">
    <text evidence="13">The sequence shown here is derived from an EMBL/GenBank/DDBJ whole genome shotgun (WGS) entry which is preliminary data.</text>
</comment>
<dbReference type="InterPro" id="IPR006103">
    <property type="entry name" value="Glyco_hydro_2_cat"/>
</dbReference>
<dbReference type="GO" id="GO:0030246">
    <property type="term" value="F:carbohydrate binding"/>
    <property type="evidence" value="ECO:0007669"/>
    <property type="project" value="InterPro"/>
</dbReference>
<feature type="binding site" evidence="11">
    <location>
        <begin position="533"/>
        <end position="536"/>
    </location>
    <ligand>
        <name>substrate</name>
    </ligand>
</feature>
<evidence type="ECO:0000256" key="8">
    <source>
        <dbReference type="ARBA" id="ARBA00023053"/>
    </source>
</evidence>
<comment type="cofactor">
    <cofactor evidence="11">
        <name>Mg(2+)</name>
        <dbReference type="ChEBI" id="CHEBI:18420"/>
    </cofactor>
    <text evidence="11">Binds 2 magnesium ions per monomer.</text>
</comment>
<feature type="binding site" evidence="11">
    <location>
        <position position="457"/>
    </location>
    <ligand>
        <name>Mg(2+)</name>
        <dbReference type="ChEBI" id="CHEBI:18420"/>
        <label>1</label>
    </ligand>
</feature>